<organism evidence="2 3">
    <name type="scientific">Miscanthus lutarioriparius</name>
    <dbReference type="NCBI Taxonomy" id="422564"/>
    <lineage>
        <taxon>Eukaryota</taxon>
        <taxon>Viridiplantae</taxon>
        <taxon>Streptophyta</taxon>
        <taxon>Embryophyta</taxon>
        <taxon>Tracheophyta</taxon>
        <taxon>Spermatophyta</taxon>
        <taxon>Magnoliopsida</taxon>
        <taxon>Liliopsida</taxon>
        <taxon>Poales</taxon>
        <taxon>Poaceae</taxon>
        <taxon>PACMAD clade</taxon>
        <taxon>Panicoideae</taxon>
        <taxon>Andropogonodae</taxon>
        <taxon>Andropogoneae</taxon>
        <taxon>Saccharinae</taxon>
        <taxon>Miscanthus</taxon>
    </lineage>
</organism>
<dbReference type="EMBL" id="CAJGYO010000019">
    <property type="protein sequence ID" value="CAD6338696.1"/>
    <property type="molecule type" value="Genomic_DNA"/>
</dbReference>
<keyword evidence="1" id="KW-0472">Membrane</keyword>
<feature type="transmembrane region" description="Helical" evidence="1">
    <location>
        <begin position="20"/>
        <end position="40"/>
    </location>
</feature>
<evidence type="ECO:0000313" key="3">
    <source>
        <dbReference type="Proteomes" id="UP000604825"/>
    </source>
</evidence>
<evidence type="ECO:0000313" key="2">
    <source>
        <dbReference type="EMBL" id="CAD6338696.1"/>
    </source>
</evidence>
<dbReference type="AlphaFoldDB" id="A0A811SCG8"/>
<name>A0A811SCG8_9POAL</name>
<keyword evidence="1" id="KW-0812">Transmembrane</keyword>
<proteinExistence type="predicted"/>
<gene>
    <name evidence="2" type="ORF">NCGR_LOCUS62794</name>
</gene>
<protein>
    <submittedName>
        <fullName evidence="2">Uncharacterized protein</fullName>
    </submittedName>
</protein>
<feature type="transmembrane region" description="Helical" evidence="1">
    <location>
        <begin position="52"/>
        <end position="75"/>
    </location>
</feature>
<comment type="caution">
    <text evidence="2">The sequence shown here is derived from an EMBL/GenBank/DDBJ whole genome shotgun (WGS) entry which is preliminary data.</text>
</comment>
<accession>A0A811SCG8</accession>
<reference evidence="2" key="1">
    <citation type="submission" date="2020-10" db="EMBL/GenBank/DDBJ databases">
        <authorList>
            <person name="Han B."/>
            <person name="Lu T."/>
            <person name="Zhao Q."/>
            <person name="Huang X."/>
            <person name="Zhao Y."/>
        </authorList>
    </citation>
    <scope>NUCLEOTIDE SEQUENCE</scope>
</reference>
<keyword evidence="1" id="KW-1133">Transmembrane helix</keyword>
<dbReference type="Proteomes" id="UP000604825">
    <property type="component" value="Unassembled WGS sequence"/>
</dbReference>
<sequence>MDERRDAVVTSRRDFRLQPLLDTARVLMLLGVATIFSAGFDNPAASATQAFVGLLLWLLGVSLLVLVPVAAGRFLQAALAIAVLKHLLAPCKCN</sequence>
<evidence type="ECO:0000256" key="1">
    <source>
        <dbReference type="SAM" id="Phobius"/>
    </source>
</evidence>
<dbReference type="OrthoDB" id="10507236at2759"/>
<keyword evidence="3" id="KW-1185">Reference proteome</keyword>